<evidence type="ECO:0000313" key="1">
    <source>
        <dbReference type="EMBL" id="NNG37448.1"/>
    </source>
</evidence>
<dbReference type="RefSeq" id="WP_171201142.1">
    <property type="nucleotide sequence ID" value="NZ_JABEND010000013.1"/>
</dbReference>
<keyword evidence="2" id="KW-1185">Reference proteome</keyword>
<proteinExistence type="predicted"/>
<dbReference type="EMBL" id="JABEND010000013">
    <property type="protein sequence ID" value="NNG37448.1"/>
    <property type="molecule type" value="Genomic_DNA"/>
</dbReference>
<protein>
    <submittedName>
        <fullName evidence="1">Uncharacterized protein</fullName>
    </submittedName>
</protein>
<dbReference type="Proteomes" id="UP000562984">
    <property type="component" value="Unassembled WGS sequence"/>
</dbReference>
<organism evidence="1 2">
    <name type="scientific">Nakamurella aerolata</name>
    <dbReference type="NCBI Taxonomy" id="1656892"/>
    <lineage>
        <taxon>Bacteria</taxon>
        <taxon>Bacillati</taxon>
        <taxon>Actinomycetota</taxon>
        <taxon>Actinomycetes</taxon>
        <taxon>Nakamurellales</taxon>
        <taxon>Nakamurellaceae</taxon>
        <taxon>Nakamurella</taxon>
    </lineage>
</organism>
<dbReference type="AlphaFoldDB" id="A0A849AE35"/>
<sequence length="135" mass="13965">MTTLTAAERAAFATAYTKTLINAWSDEAFADRLQQRPAETLTAAGIAVPDGTTVALQRVAAAEPVDGEPTGVQAQLAAYERSAATGHFVFYLPDAPQIDRAELAESELSSVAAGGIWDPYCCSCCPSCCSASGSG</sequence>
<dbReference type="InterPro" id="IPR036648">
    <property type="entry name" value="CN_Hdrase_a/SCN_Hdrase_g_sf"/>
</dbReference>
<gene>
    <name evidence="1" type="ORF">HKD39_17425</name>
</gene>
<reference evidence="1 2" key="1">
    <citation type="submission" date="2020-05" db="EMBL/GenBank/DDBJ databases">
        <title>Nakamurella sp. DB0629 isolated from air conditioner.</title>
        <authorList>
            <person name="Kim D.H."/>
            <person name="Kim D.-U."/>
        </authorList>
    </citation>
    <scope>NUCLEOTIDE SEQUENCE [LARGE SCALE GENOMIC DNA]</scope>
    <source>
        <strain evidence="1 2">DB0629</strain>
    </source>
</reference>
<dbReference type="GO" id="GO:0046914">
    <property type="term" value="F:transition metal ion binding"/>
    <property type="evidence" value="ECO:0007669"/>
    <property type="project" value="InterPro"/>
</dbReference>
<name>A0A849AE35_9ACTN</name>
<dbReference type="GO" id="GO:0003824">
    <property type="term" value="F:catalytic activity"/>
    <property type="evidence" value="ECO:0007669"/>
    <property type="project" value="InterPro"/>
</dbReference>
<comment type="caution">
    <text evidence="1">The sequence shown here is derived from an EMBL/GenBank/DDBJ whole genome shotgun (WGS) entry which is preliminary data.</text>
</comment>
<evidence type="ECO:0000313" key="2">
    <source>
        <dbReference type="Proteomes" id="UP000562984"/>
    </source>
</evidence>
<dbReference type="SUPFAM" id="SSF56209">
    <property type="entry name" value="Nitrile hydratase alpha chain"/>
    <property type="match status" value="1"/>
</dbReference>
<accession>A0A849AE35</accession>